<keyword evidence="14 17" id="KW-0413">Isomerase</keyword>
<sequence>MLEGLRIASQHRIGRIVLGLVMGFIALSFAVWGIGDVFRGFTSTRLAKVGAGEISVDAYRSAYQNELRRLQQRARRAITNEEARRFGLDQQVLQRMITDLSLDQKTKALGLAISEDETLRLTRDENVFKGPAGKFDSDRFKQLIRDAGYTERSFLLEQKGGYLRKELTDSIVAGMEPPPLVLEALHRFRNEVREIDYFLLPAAAAGEVAKPGEEELKKYFDDREQSFRAREYRKLALLAVTPASLAKPQEVSEAEVRKLYDEVKAKRYGTAEKRHLRQLLFASKDEADKALERLKGGLSFDALAGERKLSQKDIDLGLLEERDLGDRQIAAKVFASREPGFVGPVQTAFGFAILQVEKIIPSVFTRSFEEAADELRREIAQQRAAPSVRTLHDSIEDQRTGGKTLAEAAKSAGLDVATIEAADSTGLDPAGKEIAGLFGSEDLLKAIFASDVGVDNDTVPTRDGGYVWFEIAKVEPARQRSFAEVKEAVETALRGEKQQKALTERAEALTAELRAGKAIEDVAKGAGAETRHLSDVKRAPHPELSTAAIVAIFDAPSKGAGSAAVDGGRLVFQVKSATTPAYDPASIEAKAAADQLRPAFTNDILEQYVGALEKVFNVSINEHALQAATGGADQNQ</sequence>
<dbReference type="EMBL" id="PUIV01000016">
    <property type="protein sequence ID" value="PWB93722.1"/>
    <property type="molecule type" value="Genomic_DNA"/>
</dbReference>
<evidence type="ECO:0000256" key="1">
    <source>
        <dbReference type="ARBA" id="ARBA00004382"/>
    </source>
</evidence>
<keyword evidence="14" id="KW-0697">Rotamase</keyword>
<dbReference type="OrthoDB" id="9768393at2"/>
<dbReference type="AlphaFoldDB" id="A0A2U1SQ39"/>
<dbReference type="Proteomes" id="UP000245137">
    <property type="component" value="Unassembled WGS sequence"/>
</dbReference>
<dbReference type="PROSITE" id="PS50198">
    <property type="entry name" value="PPIC_PPIASE_2"/>
    <property type="match status" value="1"/>
</dbReference>
<dbReference type="Pfam" id="PF13145">
    <property type="entry name" value="Rotamase_2"/>
    <property type="match status" value="1"/>
</dbReference>
<feature type="domain" description="PpiC" evidence="16">
    <location>
        <begin position="271"/>
        <end position="358"/>
    </location>
</feature>
<proteinExistence type="inferred from homology"/>
<dbReference type="InterPro" id="IPR027304">
    <property type="entry name" value="Trigger_fact/SurA_dom_sf"/>
</dbReference>
<dbReference type="InterPro" id="IPR052029">
    <property type="entry name" value="PpiD_chaperone"/>
</dbReference>
<name>A0A2U1SQ39_METSR</name>
<dbReference type="InterPro" id="IPR000297">
    <property type="entry name" value="PPIase_PpiC"/>
</dbReference>
<dbReference type="SUPFAM" id="SSF54534">
    <property type="entry name" value="FKBP-like"/>
    <property type="match status" value="1"/>
</dbReference>
<keyword evidence="5 15" id="KW-0812">Transmembrane</keyword>
<dbReference type="PANTHER" id="PTHR47529">
    <property type="entry name" value="PEPTIDYL-PROLYL CIS-TRANS ISOMERASE D"/>
    <property type="match status" value="1"/>
</dbReference>
<comment type="caution">
    <text evidence="17">The sequence shown here is derived from an EMBL/GenBank/DDBJ whole genome shotgun (WGS) entry which is preliminary data.</text>
</comment>
<dbReference type="GO" id="GO:0003755">
    <property type="term" value="F:peptidyl-prolyl cis-trans isomerase activity"/>
    <property type="evidence" value="ECO:0007669"/>
    <property type="project" value="UniProtKB-KW"/>
</dbReference>
<evidence type="ECO:0000259" key="16">
    <source>
        <dbReference type="PROSITE" id="PS50198"/>
    </source>
</evidence>
<evidence type="ECO:0000313" key="18">
    <source>
        <dbReference type="Proteomes" id="UP000245137"/>
    </source>
</evidence>
<keyword evidence="8" id="KW-0143">Chaperone</keyword>
<dbReference type="RefSeq" id="WP_108917383.1">
    <property type="nucleotide sequence ID" value="NZ_BGJY01000016.1"/>
</dbReference>
<feature type="transmembrane region" description="Helical" evidence="15">
    <location>
        <begin position="12"/>
        <end position="35"/>
    </location>
</feature>
<dbReference type="SUPFAM" id="SSF109998">
    <property type="entry name" value="Triger factor/SurA peptide-binding domain-like"/>
    <property type="match status" value="1"/>
</dbReference>
<evidence type="ECO:0000313" key="17">
    <source>
        <dbReference type="EMBL" id="PWB93722.1"/>
    </source>
</evidence>
<evidence type="ECO:0000256" key="8">
    <source>
        <dbReference type="ARBA" id="ARBA00023186"/>
    </source>
</evidence>
<evidence type="ECO:0000256" key="2">
    <source>
        <dbReference type="ARBA" id="ARBA00018370"/>
    </source>
</evidence>
<keyword evidence="7 15" id="KW-0472">Membrane</keyword>
<keyword evidence="6 15" id="KW-1133">Transmembrane helix</keyword>
<comment type="subcellular location">
    <subcellularLocation>
        <location evidence="1">Cell inner membrane</location>
        <topology evidence="1">Single-pass type II membrane protein</topology>
        <orientation evidence="1">Periplasmic side</orientation>
    </subcellularLocation>
</comment>
<organism evidence="17 18">
    <name type="scientific">Methylosinus sporium</name>
    <dbReference type="NCBI Taxonomy" id="428"/>
    <lineage>
        <taxon>Bacteria</taxon>
        <taxon>Pseudomonadati</taxon>
        <taxon>Pseudomonadota</taxon>
        <taxon>Alphaproteobacteria</taxon>
        <taxon>Hyphomicrobiales</taxon>
        <taxon>Methylocystaceae</taxon>
        <taxon>Methylosinus</taxon>
    </lineage>
</organism>
<dbReference type="PANTHER" id="PTHR47529:SF1">
    <property type="entry name" value="PERIPLASMIC CHAPERONE PPID"/>
    <property type="match status" value="1"/>
</dbReference>
<evidence type="ECO:0000256" key="5">
    <source>
        <dbReference type="ARBA" id="ARBA00022692"/>
    </source>
</evidence>
<dbReference type="Gene3D" id="3.10.50.40">
    <property type="match status" value="1"/>
</dbReference>
<evidence type="ECO:0000256" key="14">
    <source>
        <dbReference type="PROSITE-ProRule" id="PRU00278"/>
    </source>
</evidence>
<comment type="similarity">
    <text evidence="11">Belongs to the PpiD chaperone family.</text>
</comment>
<evidence type="ECO:0000256" key="7">
    <source>
        <dbReference type="ARBA" id="ARBA00023136"/>
    </source>
</evidence>
<evidence type="ECO:0000256" key="13">
    <source>
        <dbReference type="ARBA" id="ARBA00042775"/>
    </source>
</evidence>
<evidence type="ECO:0000256" key="12">
    <source>
        <dbReference type="ARBA" id="ARBA00040743"/>
    </source>
</evidence>
<evidence type="ECO:0000256" key="9">
    <source>
        <dbReference type="ARBA" id="ARBA00030642"/>
    </source>
</evidence>
<evidence type="ECO:0000256" key="4">
    <source>
        <dbReference type="ARBA" id="ARBA00022519"/>
    </source>
</evidence>
<evidence type="ECO:0000256" key="3">
    <source>
        <dbReference type="ARBA" id="ARBA00022475"/>
    </source>
</evidence>
<keyword evidence="3" id="KW-1003">Cell membrane</keyword>
<gene>
    <name evidence="17" type="ORF">C5689_11315</name>
</gene>
<keyword evidence="4" id="KW-0997">Cell inner membrane</keyword>
<dbReference type="Pfam" id="PF13624">
    <property type="entry name" value="SurA_N_3"/>
    <property type="match status" value="1"/>
</dbReference>
<evidence type="ECO:0000256" key="10">
    <source>
        <dbReference type="ARBA" id="ARBA00031484"/>
    </source>
</evidence>
<protein>
    <recommendedName>
        <fullName evidence="2">Parvulin-like PPIase</fullName>
    </recommendedName>
    <alternativeName>
        <fullName evidence="9">Peptidyl-prolyl cis-trans isomerase plp</fullName>
    </alternativeName>
    <alternativeName>
        <fullName evidence="12">Periplasmic chaperone PpiD</fullName>
    </alternativeName>
    <alternativeName>
        <fullName evidence="13">Periplasmic folding chaperone</fullName>
    </alternativeName>
    <alternativeName>
        <fullName evidence="10">Rotamase plp</fullName>
    </alternativeName>
</protein>
<evidence type="ECO:0000256" key="11">
    <source>
        <dbReference type="ARBA" id="ARBA00038408"/>
    </source>
</evidence>
<accession>A0A2U1SQ39</accession>
<reference evidence="17 18" key="1">
    <citation type="journal article" date="2018" name="Appl. Microbiol. Biotechnol.">
        <title>Co-cultivation of the strictly anaerobic methanogen Methanosarcina barkeri with aerobic methanotrophs in an oxygen-limited membrane bioreactor.</title>
        <authorList>
            <person name="In 't Zandt M.H."/>
            <person name="van den Bosch T.J.M."/>
            <person name="Rijkers R."/>
            <person name="van Kessel M.A.H.J."/>
            <person name="Jetten M.S.M."/>
            <person name="Welte C.U."/>
        </authorList>
    </citation>
    <scope>NUCLEOTIDE SEQUENCE [LARGE SCALE GENOMIC DNA]</scope>
    <source>
        <strain evidence="17 18">DSM 17706</strain>
    </source>
</reference>
<evidence type="ECO:0000256" key="15">
    <source>
        <dbReference type="SAM" id="Phobius"/>
    </source>
</evidence>
<evidence type="ECO:0000256" key="6">
    <source>
        <dbReference type="ARBA" id="ARBA00022989"/>
    </source>
</evidence>
<keyword evidence="18" id="KW-1185">Reference proteome</keyword>
<dbReference type="GO" id="GO:0005886">
    <property type="term" value="C:plasma membrane"/>
    <property type="evidence" value="ECO:0007669"/>
    <property type="project" value="UniProtKB-SubCell"/>
</dbReference>
<dbReference type="InterPro" id="IPR046357">
    <property type="entry name" value="PPIase_dom_sf"/>
</dbReference>